<accession>A0A2T2WUM3</accession>
<organism evidence="3 4">
    <name type="scientific">Sulfobacillus benefaciens</name>
    <dbReference type="NCBI Taxonomy" id="453960"/>
    <lineage>
        <taxon>Bacteria</taxon>
        <taxon>Bacillati</taxon>
        <taxon>Bacillota</taxon>
        <taxon>Clostridia</taxon>
        <taxon>Eubacteriales</taxon>
        <taxon>Clostridiales Family XVII. Incertae Sedis</taxon>
        <taxon>Sulfobacillus</taxon>
    </lineage>
</organism>
<gene>
    <name evidence="3" type="ORF">C7B46_20430</name>
</gene>
<dbReference type="GO" id="GO:0016887">
    <property type="term" value="F:ATP hydrolysis activity"/>
    <property type="evidence" value="ECO:0007669"/>
    <property type="project" value="TreeGrafter"/>
</dbReference>
<sequence>MYTVYVAAPEALHNTLTAAVKSDAEAVFIGISGDLRQALDECALTNPGCLVVHDDLLLENIGLMDQLAQAPYPIILIGPETTATAKRALAIRARDLVGLSNWEQDLETSLPIHAAKSEGAMDEPGRVQVVFSSKGGVGKTTIAVNLALALAKSRKDPVALVDLDLQFGDVATLVGILPQATIYDVVAGDMGQVDRMRLERALINVPGTRVNVLAAPLRPEEADEIHAERVVRVLQLLRETHAFVVVDTGPGYSDVNVSALDFCDDVLTICTPDVVTIRTIGQAMRVFREGLRYPDHKVKIILNRAGSKTGVEPQDIEKTLGTKISYQLPSDGSWPVKAANQGRPLQLLNPDSLLSRALTEMAQDMVENIYGPSRNVRNVQSRPKSTLFSGWRNRGERRRS</sequence>
<feature type="region of interest" description="Disordered" evidence="1">
    <location>
        <begin position="375"/>
        <end position="400"/>
    </location>
</feature>
<dbReference type="GO" id="GO:0009898">
    <property type="term" value="C:cytoplasmic side of plasma membrane"/>
    <property type="evidence" value="ECO:0007669"/>
    <property type="project" value="TreeGrafter"/>
</dbReference>
<feature type="compositionally biased region" description="Polar residues" evidence="1">
    <location>
        <begin position="375"/>
        <end position="388"/>
    </location>
</feature>
<protein>
    <recommendedName>
        <fullName evidence="2">AAA domain-containing protein</fullName>
    </recommendedName>
</protein>
<dbReference type="Proteomes" id="UP000242972">
    <property type="component" value="Unassembled WGS sequence"/>
</dbReference>
<dbReference type="Pfam" id="PF13614">
    <property type="entry name" value="AAA_31"/>
    <property type="match status" value="1"/>
</dbReference>
<feature type="domain" description="AAA" evidence="2">
    <location>
        <begin position="127"/>
        <end position="285"/>
    </location>
</feature>
<dbReference type="GO" id="GO:0051782">
    <property type="term" value="P:negative regulation of cell division"/>
    <property type="evidence" value="ECO:0007669"/>
    <property type="project" value="TreeGrafter"/>
</dbReference>
<proteinExistence type="predicted"/>
<dbReference type="Gene3D" id="3.40.50.300">
    <property type="entry name" value="P-loop containing nucleotide triphosphate hydrolases"/>
    <property type="match status" value="1"/>
</dbReference>
<evidence type="ECO:0000256" key="1">
    <source>
        <dbReference type="SAM" id="MobiDB-lite"/>
    </source>
</evidence>
<dbReference type="InterPro" id="IPR027417">
    <property type="entry name" value="P-loop_NTPase"/>
</dbReference>
<evidence type="ECO:0000313" key="4">
    <source>
        <dbReference type="Proteomes" id="UP000242972"/>
    </source>
</evidence>
<comment type="caution">
    <text evidence="3">The sequence shown here is derived from an EMBL/GenBank/DDBJ whole genome shotgun (WGS) entry which is preliminary data.</text>
</comment>
<dbReference type="AlphaFoldDB" id="A0A2T2WUM3"/>
<reference evidence="3 4" key="1">
    <citation type="journal article" date="2014" name="BMC Genomics">
        <title>Comparison of environmental and isolate Sulfobacillus genomes reveals diverse carbon, sulfur, nitrogen, and hydrogen metabolisms.</title>
        <authorList>
            <person name="Justice N.B."/>
            <person name="Norman A."/>
            <person name="Brown C.T."/>
            <person name="Singh A."/>
            <person name="Thomas B.C."/>
            <person name="Banfield J.F."/>
        </authorList>
    </citation>
    <scope>NUCLEOTIDE SEQUENCE [LARGE SCALE GENOMIC DNA]</scope>
    <source>
        <strain evidence="3">AMDSBA4</strain>
    </source>
</reference>
<dbReference type="GO" id="GO:0005829">
    <property type="term" value="C:cytosol"/>
    <property type="evidence" value="ECO:0007669"/>
    <property type="project" value="TreeGrafter"/>
</dbReference>
<dbReference type="GO" id="GO:0005524">
    <property type="term" value="F:ATP binding"/>
    <property type="evidence" value="ECO:0007669"/>
    <property type="project" value="TreeGrafter"/>
</dbReference>
<dbReference type="InterPro" id="IPR050625">
    <property type="entry name" value="ParA/MinD_ATPase"/>
</dbReference>
<evidence type="ECO:0000313" key="3">
    <source>
        <dbReference type="EMBL" id="PSR25947.1"/>
    </source>
</evidence>
<dbReference type="EMBL" id="PXYW01000140">
    <property type="protein sequence ID" value="PSR25947.1"/>
    <property type="molecule type" value="Genomic_DNA"/>
</dbReference>
<dbReference type="PANTHER" id="PTHR43384">
    <property type="entry name" value="SEPTUM SITE-DETERMINING PROTEIN MIND HOMOLOG, CHLOROPLASTIC-RELATED"/>
    <property type="match status" value="1"/>
</dbReference>
<dbReference type="InterPro" id="IPR025669">
    <property type="entry name" value="AAA_dom"/>
</dbReference>
<dbReference type="SUPFAM" id="SSF52540">
    <property type="entry name" value="P-loop containing nucleoside triphosphate hydrolases"/>
    <property type="match status" value="1"/>
</dbReference>
<dbReference type="PANTHER" id="PTHR43384:SF13">
    <property type="entry name" value="SLR0110 PROTEIN"/>
    <property type="match status" value="1"/>
</dbReference>
<evidence type="ECO:0000259" key="2">
    <source>
        <dbReference type="Pfam" id="PF13614"/>
    </source>
</evidence>
<name>A0A2T2WUM3_9FIRM</name>